<dbReference type="STRING" id="913325.N799_05785"/>
<dbReference type="Proteomes" id="UP000029989">
    <property type="component" value="Unassembled WGS sequence"/>
</dbReference>
<accession>A0A0A0F341</accession>
<feature type="transmembrane region" description="Helical" evidence="5">
    <location>
        <begin position="160"/>
        <end position="176"/>
    </location>
</feature>
<dbReference type="RefSeq" id="WP_036207086.1">
    <property type="nucleotide sequence ID" value="NZ_AVPT01000002.1"/>
</dbReference>
<dbReference type="Pfam" id="PF01694">
    <property type="entry name" value="Rhomboid"/>
    <property type="match status" value="1"/>
</dbReference>
<feature type="transmembrane region" description="Helical" evidence="5">
    <location>
        <begin position="182"/>
        <end position="199"/>
    </location>
</feature>
<evidence type="ECO:0000256" key="5">
    <source>
        <dbReference type="SAM" id="Phobius"/>
    </source>
</evidence>
<dbReference type="OrthoDB" id="9814037at2"/>
<dbReference type="InterPro" id="IPR022764">
    <property type="entry name" value="Peptidase_S54_rhomboid_dom"/>
</dbReference>
<evidence type="ECO:0000256" key="4">
    <source>
        <dbReference type="ARBA" id="ARBA00023136"/>
    </source>
</evidence>
<dbReference type="EMBL" id="AVPT01000002">
    <property type="protein sequence ID" value="KGM57566.1"/>
    <property type="molecule type" value="Genomic_DNA"/>
</dbReference>
<evidence type="ECO:0000259" key="6">
    <source>
        <dbReference type="Pfam" id="PF01694"/>
    </source>
</evidence>
<feature type="transmembrane region" description="Helical" evidence="5">
    <location>
        <begin position="12"/>
        <end position="37"/>
    </location>
</feature>
<dbReference type="PANTHER" id="PTHR43066:SF11">
    <property type="entry name" value="PEPTIDASE S54 RHOMBOID DOMAIN-CONTAINING PROTEIN"/>
    <property type="match status" value="1"/>
</dbReference>
<name>A0A0A0F341_9GAMM</name>
<comment type="subcellular location">
    <subcellularLocation>
        <location evidence="1">Membrane</location>
        <topology evidence="1">Multi-pass membrane protein</topology>
    </subcellularLocation>
</comment>
<keyword evidence="4 5" id="KW-0472">Membrane</keyword>
<keyword evidence="2 5" id="KW-0812">Transmembrane</keyword>
<dbReference type="SUPFAM" id="SSF144091">
    <property type="entry name" value="Rhomboid-like"/>
    <property type="match status" value="1"/>
</dbReference>
<dbReference type="AlphaFoldDB" id="A0A0A0F341"/>
<feature type="transmembrane region" description="Helical" evidence="5">
    <location>
        <begin position="120"/>
        <end position="140"/>
    </location>
</feature>
<dbReference type="GO" id="GO:0004252">
    <property type="term" value="F:serine-type endopeptidase activity"/>
    <property type="evidence" value="ECO:0007669"/>
    <property type="project" value="InterPro"/>
</dbReference>
<organism evidence="7 8">
    <name type="scientific">Lysobacter arseniciresistens ZS79</name>
    <dbReference type="NCBI Taxonomy" id="913325"/>
    <lineage>
        <taxon>Bacteria</taxon>
        <taxon>Pseudomonadati</taxon>
        <taxon>Pseudomonadota</taxon>
        <taxon>Gammaproteobacteria</taxon>
        <taxon>Lysobacterales</taxon>
        <taxon>Lysobacteraceae</taxon>
        <taxon>Novilysobacter</taxon>
    </lineage>
</organism>
<evidence type="ECO:0000256" key="1">
    <source>
        <dbReference type="ARBA" id="ARBA00004141"/>
    </source>
</evidence>
<comment type="caution">
    <text evidence="7">The sequence shown here is derived from an EMBL/GenBank/DDBJ whole genome shotgun (WGS) entry which is preliminary data.</text>
</comment>
<feature type="transmembrane region" description="Helical" evidence="5">
    <location>
        <begin position="57"/>
        <end position="79"/>
    </location>
</feature>
<gene>
    <name evidence="7" type="ORF">N799_05785</name>
</gene>
<reference evidence="7 8" key="1">
    <citation type="journal article" date="2015" name="Stand. Genomic Sci.">
        <title>Genomic information of the arsenic-resistant bacterium Lysobacter arseniciresistens type strain ZS79(T) and comparison of Lysobacter draft genomes.</title>
        <authorList>
            <person name="Liu L."/>
            <person name="Zhang S."/>
            <person name="Luo M."/>
            <person name="Wang G."/>
        </authorList>
    </citation>
    <scope>NUCLEOTIDE SEQUENCE [LARGE SCALE GENOMIC DNA]</scope>
    <source>
        <strain evidence="7 8">ZS79</strain>
    </source>
</reference>
<dbReference type="Gene3D" id="1.20.1540.10">
    <property type="entry name" value="Rhomboid-like"/>
    <property type="match status" value="1"/>
</dbReference>
<feature type="transmembrane region" description="Helical" evidence="5">
    <location>
        <begin position="91"/>
        <end position="114"/>
    </location>
</feature>
<evidence type="ECO:0000313" key="8">
    <source>
        <dbReference type="Proteomes" id="UP000029989"/>
    </source>
</evidence>
<dbReference type="eggNOG" id="COG0705">
    <property type="taxonomic scope" value="Bacteria"/>
</dbReference>
<dbReference type="InterPro" id="IPR035952">
    <property type="entry name" value="Rhomboid-like_sf"/>
</dbReference>
<sequence length="217" mass="23820">MFSNLPPMTRGLMIANGVVFLLQMVLGDLALAAFMLWPLGSGDGYGAIEFLPWQLLTYGFMHGDIAHLLFNMLALLMFGAPLEHTWGGKRFLTYFLVCIVGAAVCQLAVGAWTMSQGGPAYPTVGASGGVFGLLLAYGMLFPHQRVMLLIPPIPMKARTLVIVYGVAELLFGFTGWQPGVAHFAHLGGMLFGWLLIRYWRGQPPFGRRPPPRPRIVR</sequence>
<dbReference type="PANTHER" id="PTHR43066">
    <property type="entry name" value="RHOMBOID-RELATED PROTEIN"/>
    <property type="match status" value="1"/>
</dbReference>
<dbReference type="GO" id="GO:0016020">
    <property type="term" value="C:membrane"/>
    <property type="evidence" value="ECO:0007669"/>
    <property type="project" value="UniProtKB-SubCell"/>
</dbReference>
<protein>
    <submittedName>
        <fullName evidence="7">Membrane protein</fullName>
    </submittedName>
</protein>
<keyword evidence="3 5" id="KW-1133">Transmembrane helix</keyword>
<feature type="domain" description="Peptidase S54 rhomboid" evidence="6">
    <location>
        <begin position="53"/>
        <end position="196"/>
    </location>
</feature>
<evidence type="ECO:0000256" key="2">
    <source>
        <dbReference type="ARBA" id="ARBA00022692"/>
    </source>
</evidence>
<evidence type="ECO:0000256" key="3">
    <source>
        <dbReference type="ARBA" id="ARBA00022989"/>
    </source>
</evidence>
<evidence type="ECO:0000313" key="7">
    <source>
        <dbReference type="EMBL" id="KGM57566.1"/>
    </source>
</evidence>
<keyword evidence="8" id="KW-1185">Reference proteome</keyword>
<proteinExistence type="predicted"/>